<dbReference type="Gene3D" id="3.10.105.10">
    <property type="entry name" value="Dipeptide-binding Protein, Domain 3"/>
    <property type="match status" value="1"/>
</dbReference>
<dbReference type="GO" id="GO:1904680">
    <property type="term" value="F:peptide transmembrane transporter activity"/>
    <property type="evidence" value="ECO:0007669"/>
    <property type="project" value="TreeGrafter"/>
</dbReference>
<dbReference type="InterPro" id="IPR030678">
    <property type="entry name" value="Peptide/Ni-bd"/>
</dbReference>
<evidence type="ECO:0000256" key="2">
    <source>
        <dbReference type="ARBA" id="ARBA00022448"/>
    </source>
</evidence>
<evidence type="ECO:0000256" key="1">
    <source>
        <dbReference type="ARBA" id="ARBA00005695"/>
    </source>
</evidence>
<dbReference type="PIRSF" id="PIRSF002741">
    <property type="entry name" value="MppA"/>
    <property type="match status" value="1"/>
</dbReference>
<dbReference type="CDD" id="cd08513">
    <property type="entry name" value="PBP2_thermophilic_Hb8_like"/>
    <property type="match status" value="1"/>
</dbReference>
<sequence length="565" mass="65420">MRILLQIFKNLSRTERWIFIAACLIFTTSSIFMAVDLLYRDTNLVPIAGGEYIEGLINQPTFINPVLAGSNGSDRDLIELVFSNLLDLAENYKVDEPRNSTELSLRGENNRTWNIRLKENILWDDGQPITSDDVIFTITTIQDSDSRSPLFSMWQEVKSERVSEREIKLILPETYAFFEATLKELKIIPKHIFGSVPAANFRLSDFNLEPIGSGPFKFLSFRKERSGFISEYQLIRNEYYFGQKPYLEKIVFKFYQDEEELIKAFNSGVINGFGGLNQKNLGKININHQTFEIRMPRYYAIFFNSYSQDVLKDKNVRLALNYATDRKKIIEKVFDNRALPVEGPLVAGMKGYAAEIYPKENFSPEKASQILEAGGWQSNPEGIREKNFDKQVKRLEFDLTVPEIPFLVETANLIKEDWLKIGVKLNLIVHSPQQINDEIIKTRNYQMLIFGNIFGNGDSPDLYSFWHSSERFYPGLNLALYENKTADTLIQSIRKTLNDSKRQTDLSSLQSIIIQDYPAVFLFSPHYLYVSKNWLKGFDERFIPSSSGRFQSIEKWYIKTARVFK</sequence>
<comment type="caution">
    <text evidence="6">The sequence shown here is derived from an EMBL/GenBank/DDBJ whole genome shotgun (WGS) entry which is preliminary data.</text>
</comment>
<comment type="similarity">
    <text evidence="1">Belongs to the bacterial solute-binding protein 5 family.</text>
</comment>
<dbReference type="AlphaFoldDB" id="A0A2H0ED42"/>
<dbReference type="PANTHER" id="PTHR30290">
    <property type="entry name" value="PERIPLASMIC BINDING COMPONENT OF ABC TRANSPORTER"/>
    <property type="match status" value="1"/>
</dbReference>
<protein>
    <recommendedName>
        <fullName evidence="5">Solute-binding protein family 5 domain-containing protein</fullName>
    </recommendedName>
</protein>
<evidence type="ECO:0000259" key="5">
    <source>
        <dbReference type="Pfam" id="PF00496"/>
    </source>
</evidence>
<proteinExistence type="inferred from homology"/>
<dbReference type="EMBL" id="PCTX01000017">
    <property type="protein sequence ID" value="PIP92305.1"/>
    <property type="molecule type" value="Genomic_DNA"/>
</dbReference>
<evidence type="ECO:0000313" key="6">
    <source>
        <dbReference type="EMBL" id="PIP92305.1"/>
    </source>
</evidence>
<feature type="domain" description="Solute-binding protein family 5" evidence="5">
    <location>
        <begin position="108"/>
        <end position="469"/>
    </location>
</feature>
<keyword evidence="2" id="KW-0813">Transport</keyword>
<reference evidence="6 7" key="1">
    <citation type="submission" date="2017-09" db="EMBL/GenBank/DDBJ databases">
        <title>Depth-based differentiation of microbial function through sediment-hosted aquifers and enrichment of novel symbionts in the deep terrestrial subsurface.</title>
        <authorList>
            <person name="Probst A.J."/>
            <person name="Ladd B."/>
            <person name="Jarett J.K."/>
            <person name="Geller-Mcgrath D.E."/>
            <person name="Sieber C.M."/>
            <person name="Emerson J.B."/>
            <person name="Anantharaman K."/>
            <person name="Thomas B.C."/>
            <person name="Malmstrom R."/>
            <person name="Stieglmeier M."/>
            <person name="Klingl A."/>
            <person name="Woyke T."/>
            <person name="Ryan C.M."/>
            <person name="Banfield J.F."/>
        </authorList>
    </citation>
    <scope>NUCLEOTIDE SEQUENCE [LARGE SCALE GENOMIC DNA]</scope>
    <source>
        <strain evidence="6">CG18_big_fil_WC_8_21_14_2_50_39_7</strain>
    </source>
</reference>
<organism evidence="6 7">
    <name type="scientific">Candidatus Wolfebacteria bacterium CG18_big_fil_WC_8_21_14_2_50_39_7</name>
    <dbReference type="NCBI Taxonomy" id="1975071"/>
    <lineage>
        <taxon>Bacteria</taxon>
        <taxon>Candidatus Wolfeibacteriota</taxon>
    </lineage>
</organism>
<keyword evidence="4" id="KW-1133">Transmembrane helix</keyword>
<dbReference type="Gene3D" id="3.90.76.10">
    <property type="entry name" value="Dipeptide-binding Protein, Domain 1"/>
    <property type="match status" value="1"/>
</dbReference>
<keyword evidence="4" id="KW-0812">Transmembrane</keyword>
<keyword evidence="3" id="KW-0732">Signal</keyword>
<accession>A0A2H0ED42</accession>
<dbReference type="GO" id="GO:0043190">
    <property type="term" value="C:ATP-binding cassette (ABC) transporter complex"/>
    <property type="evidence" value="ECO:0007669"/>
    <property type="project" value="InterPro"/>
</dbReference>
<dbReference type="Pfam" id="PF00496">
    <property type="entry name" value="SBP_bac_5"/>
    <property type="match status" value="1"/>
</dbReference>
<keyword evidence="4" id="KW-0472">Membrane</keyword>
<feature type="transmembrane region" description="Helical" evidence="4">
    <location>
        <begin position="17"/>
        <end position="39"/>
    </location>
</feature>
<name>A0A2H0ED42_9BACT</name>
<dbReference type="SUPFAM" id="SSF53850">
    <property type="entry name" value="Periplasmic binding protein-like II"/>
    <property type="match status" value="1"/>
</dbReference>
<dbReference type="GO" id="GO:0042597">
    <property type="term" value="C:periplasmic space"/>
    <property type="evidence" value="ECO:0007669"/>
    <property type="project" value="UniProtKB-ARBA"/>
</dbReference>
<gene>
    <name evidence="6" type="ORF">COW77_00615</name>
</gene>
<dbReference type="Proteomes" id="UP000229241">
    <property type="component" value="Unassembled WGS sequence"/>
</dbReference>
<evidence type="ECO:0000313" key="7">
    <source>
        <dbReference type="Proteomes" id="UP000229241"/>
    </source>
</evidence>
<dbReference type="InterPro" id="IPR039424">
    <property type="entry name" value="SBP_5"/>
</dbReference>
<evidence type="ECO:0000256" key="3">
    <source>
        <dbReference type="ARBA" id="ARBA00022729"/>
    </source>
</evidence>
<dbReference type="Gene3D" id="3.40.190.10">
    <property type="entry name" value="Periplasmic binding protein-like II"/>
    <property type="match status" value="1"/>
</dbReference>
<dbReference type="GO" id="GO:0015833">
    <property type="term" value="P:peptide transport"/>
    <property type="evidence" value="ECO:0007669"/>
    <property type="project" value="TreeGrafter"/>
</dbReference>
<dbReference type="PANTHER" id="PTHR30290:SF9">
    <property type="entry name" value="OLIGOPEPTIDE-BINDING PROTEIN APPA"/>
    <property type="match status" value="1"/>
</dbReference>
<evidence type="ECO:0000256" key="4">
    <source>
        <dbReference type="SAM" id="Phobius"/>
    </source>
</evidence>
<dbReference type="InterPro" id="IPR000914">
    <property type="entry name" value="SBP_5_dom"/>
</dbReference>